<evidence type="ECO:0000313" key="7">
    <source>
        <dbReference type="Proteomes" id="UP000478052"/>
    </source>
</evidence>
<protein>
    <submittedName>
        <fullName evidence="6">Zinc finger protein OZF-like</fullName>
    </submittedName>
</protein>
<dbReference type="Pfam" id="PF00096">
    <property type="entry name" value="zf-C2H2"/>
    <property type="match status" value="1"/>
</dbReference>
<gene>
    <name evidence="6" type="ORF">FWK35_00016882</name>
</gene>
<evidence type="ECO:0000256" key="4">
    <source>
        <dbReference type="PROSITE-ProRule" id="PRU00042"/>
    </source>
</evidence>
<accession>A0A6G0Y5L3</accession>
<dbReference type="AlphaFoldDB" id="A0A6G0Y5L3"/>
<dbReference type="Gene3D" id="3.30.160.60">
    <property type="entry name" value="Classic Zinc Finger"/>
    <property type="match status" value="1"/>
</dbReference>
<dbReference type="PROSITE" id="PS00028">
    <property type="entry name" value="ZINC_FINGER_C2H2_1"/>
    <property type="match status" value="1"/>
</dbReference>
<evidence type="ECO:0000313" key="6">
    <source>
        <dbReference type="EMBL" id="KAF0749742.1"/>
    </source>
</evidence>
<dbReference type="PROSITE" id="PS50157">
    <property type="entry name" value="ZINC_FINGER_C2H2_2"/>
    <property type="match status" value="1"/>
</dbReference>
<organism evidence="6 7">
    <name type="scientific">Aphis craccivora</name>
    <name type="common">Cowpea aphid</name>
    <dbReference type="NCBI Taxonomy" id="307492"/>
    <lineage>
        <taxon>Eukaryota</taxon>
        <taxon>Metazoa</taxon>
        <taxon>Ecdysozoa</taxon>
        <taxon>Arthropoda</taxon>
        <taxon>Hexapoda</taxon>
        <taxon>Insecta</taxon>
        <taxon>Pterygota</taxon>
        <taxon>Neoptera</taxon>
        <taxon>Paraneoptera</taxon>
        <taxon>Hemiptera</taxon>
        <taxon>Sternorrhyncha</taxon>
        <taxon>Aphidomorpha</taxon>
        <taxon>Aphidoidea</taxon>
        <taxon>Aphididae</taxon>
        <taxon>Aphidini</taxon>
        <taxon>Aphis</taxon>
        <taxon>Aphis</taxon>
    </lineage>
</organism>
<evidence type="ECO:0000256" key="1">
    <source>
        <dbReference type="ARBA" id="ARBA00022723"/>
    </source>
</evidence>
<dbReference type="Proteomes" id="UP000478052">
    <property type="component" value="Unassembled WGS sequence"/>
</dbReference>
<feature type="non-terminal residue" evidence="6">
    <location>
        <position position="137"/>
    </location>
</feature>
<dbReference type="SUPFAM" id="SSF57667">
    <property type="entry name" value="beta-beta-alpha zinc fingers"/>
    <property type="match status" value="1"/>
</dbReference>
<name>A0A6G0Y5L3_APHCR</name>
<dbReference type="InterPro" id="IPR013087">
    <property type="entry name" value="Znf_C2H2_type"/>
</dbReference>
<feature type="non-terminal residue" evidence="6">
    <location>
        <position position="1"/>
    </location>
</feature>
<dbReference type="GO" id="GO:0005634">
    <property type="term" value="C:nucleus"/>
    <property type="evidence" value="ECO:0007669"/>
    <property type="project" value="UniProtKB-ARBA"/>
</dbReference>
<dbReference type="EMBL" id="VUJU01005990">
    <property type="protein sequence ID" value="KAF0749742.1"/>
    <property type="molecule type" value="Genomic_DNA"/>
</dbReference>
<evidence type="ECO:0000259" key="5">
    <source>
        <dbReference type="PROSITE" id="PS50157"/>
    </source>
</evidence>
<dbReference type="GO" id="GO:0008270">
    <property type="term" value="F:zinc ion binding"/>
    <property type="evidence" value="ECO:0007669"/>
    <property type="project" value="UniProtKB-KW"/>
</dbReference>
<dbReference type="InterPro" id="IPR036236">
    <property type="entry name" value="Znf_C2H2_sf"/>
</dbReference>
<proteinExistence type="predicted"/>
<evidence type="ECO:0000256" key="3">
    <source>
        <dbReference type="ARBA" id="ARBA00022833"/>
    </source>
</evidence>
<keyword evidence="2 4" id="KW-0863">Zinc-finger</keyword>
<reference evidence="6 7" key="1">
    <citation type="submission" date="2019-08" db="EMBL/GenBank/DDBJ databases">
        <title>Whole genome of Aphis craccivora.</title>
        <authorList>
            <person name="Voronova N.V."/>
            <person name="Shulinski R.S."/>
            <person name="Bandarenka Y.V."/>
            <person name="Zhorov D.G."/>
            <person name="Warner D."/>
        </authorList>
    </citation>
    <scope>NUCLEOTIDE SEQUENCE [LARGE SCALE GENOMIC DNA]</scope>
    <source>
        <strain evidence="6">180601</strain>
        <tissue evidence="6">Whole Body</tissue>
    </source>
</reference>
<dbReference type="FunFam" id="3.30.160.60:FF:000446">
    <property type="entry name" value="Zinc finger protein"/>
    <property type="match status" value="1"/>
</dbReference>
<evidence type="ECO:0000256" key="2">
    <source>
        <dbReference type="ARBA" id="ARBA00022771"/>
    </source>
</evidence>
<keyword evidence="1" id="KW-0479">Metal-binding</keyword>
<feature type="domain" description="C2H2-type" evidence="5">
    <location>
        <begin position="107"/>
        <end position="130"/>
    </location>
</feature>
<sequence>INDHLLNQPSDIVIKQEYIPTADDYNDYHSSQIRYHVLNSFTFAVRNCMVTPSFQNAESIYFTGCETIKKMSINGTEIKIERNYIDGFMFESVVLQSDSNIISINSTKCGICNKTLTRSRYLKIHMRIHSPYWRKNF</sequence>
<keyword evidence="3" id="KW-0862">Zinc</keyword>
<comment type="caution">
    <text evidence="6">The sequence shown here is derived from an EMBL/GenBank/DDBJ whole genome shotgun (WGS) entry which is preliminary data.</text>
</comment>
<keyword evidence="7" id="KW-1185">Reference proteome</keyword>